<evidence type="ECO:0000313" key="1">
    <source>
        <dbReference type="EMBL" id="OOM14622.1"/>
    </source>
</evidence>
<gene>
    <name evidence="1" type="primary">slyA_6</name>
    <name evidence="1" type="ORF">CLOSAC_15020</name>
</gene>
<dbReference type="PROSITE" id="PS50995">
    <property type="entry name" value="HTH_MARR_2"/>
    <property type="match status" value="1"/>
</dbReference>
<dbReference type="EMBL" id="LZYZ01000002">
    <property type="protein sequence ID" value="OOM14622.1"/>
    <property type="molecule type" value="Genomic_DNA"/>
</dbReference>
<dbReference type="GO" id="GO:0006950">
    <property type="term" value="P:response to stress"/>
    <property type="evidence" value="ECO:0007669"/>
    <property type="project" value="TreeGrafter"/>
</dbReference>
<dbReference type="InterPro" id="IPR000835">
    <property type="entry name" value="HTH_MarR-typ"/>
</dbReference>
<name>A0A1S8NE16_CLOSA</name>
<evidence type="ECO:0000313" key="2">
    <source>
        <dbReference type="Proteomes" id="UP000191154"/>
    </source>
</evidence>
<protein>
    <submittedName>
        <fullName evidence="1">Transcriptional regulator SlyA</fullName>
    </submittedName>
</protein>
<organism evidence="1 2">
    <name type="scientific">Clostridium saccharobutylicum</name>
    <dbReference type="NCBI Taxonomy" id="169679"/>
    <lineage>
        <taxon>Bacteria</taxon>
        <taxon>Bacillati</taxon>
        <taxon>Bacillota</taxon>
        <taxon>Clostridia</taxon>
        <taxon>Eubacteriales</taxon>
        <taxon>Clostridiaceae</taxon>
        <taxon>Clostridium</taxon>
    </lineage>
</organism>
<dbReference type="RefSeq" id="WP_022746092.1">
    <property type="nucleotide sequence ID" value="NZ_CP016086.1"/>
</dbReference>
<sequence>MDRKVYDKKPSPCNCLNIRRASQALTEVYDEFISPSNLKLGQFSLLKHINQLGPVSVSDLASAIRLDRTTLVRNLKPLEQSGFIEDMSTEGTRNRQLKLTDKGIETYKYAEELWEKAQNFLEEYLGKDNIDVFTTLLSKIEALVP</sequence>
<dbReference type="InterPro" id="IPR036390">
    <property type="entry name" value="WH_DNA-bd_sf"/>
</dbReference>
<dbReference type="AlphaFoldDB" id="A0A1S8NE16"/>
<dbReference type="InterPro" id="IPR036388">
    <property type="entry name" value="WH-like_DNA-bd_sf"/>
</dbReference>
<dbReference type="GO" id="GO:0003700">
    <property type="term" value="F:DNA-binding transcription factor activity"/>
    <property type="evidence" value="ECO:0007669"/>
    <property type="project" value="InterPro"/>
</dbReference>
<dbReference type="PANTHER" id="PTHR33164">
    <property type="entry name" value="TRANSCRIPTIONAL REGULATOR, MARR FAMILY"/>
    <property type="match status" value="1"/>
</dbReference>
<dbReference type="Proteomes" id="UP000191154">
    <property type="component" value="Unassembled WGS sequence"/>
</dbReference>
<dbReference type="SUPFAM" id="SSF46785">
    <property type="entry name" value="Winged helix' DNA-binding domain"/>
    <property type="match status" value="1"/>
</dbReference>
<dbReference type="SMART" id="SM00347">
    <property type="entry name" value="HTH_MARR"/>
    <property type="match status" value="1"/>
</dbReference>
<dbReference type="STRING" id="169679.CSACC_20310"/>
<dbReference type="GeneID" id="55474494"/>
<comment type="caution">
    <text evidence="1">The sequence shown here is derived from an EMBL/GenBank/DDBJ whole genome shotgun (WGS) entry which is preliminary data.</text>
</comment>
<reference evidence="1 2" key="1">
    <citation type="submission" date="2016-05" db="EMBL/GenBank/DDBJ databases">
        <title>Microbial solvent formation.</title>
        <authorList>
            <person name="Poehlein A."/>
            <person name="Montoya Solano J.D."/>
            <person name="Flitsch S."/>
            <person name="Krabben P."/>
            <person name="Duerre P."/>
            <person name="Daniel R."/>
        </authorList>
    </citation>
    <scope>NUCLEOTIDE SEQUENCE [LARGE SCALE GENOMIC DNA]</scope>
    <source>
        <strain evidence="1 2">L1-8</strain>
    </source>
</reference>
<dbReference type="PRINTS" id="PR00598">
    <property type="entry name" value="HTHMARR"/>
</dbReference>
<dbReference type="PANTHER" id="PTHR33164:SF105">
    <property type="entry name" value="TRANSCRIPTIONAL REPRESSOR PROTEIN-RELATED"/>
    <property type="match status" value="1"/>
</dbReference>
<dbReference type="InterPro" id="IPR039422">
    <property type="entry name" value="MarR/SlyA-like"/>
</dbReference>
<proteinExistence type="predicted"/>
<dbReference type="Pfam" id="PF01047">
    <property type="entry name" value="MarR"/>
    <property type="match status" value="1"/>
</dbReference>
<dbReference type="Gene3D" id="1.10.10.10">
    <property type="entry name" value="Winged helix-like DNA-binding domain superfamily/Winged helix DNA-binding domain"/>
    <property type="match status" value="1"/>
</dbReference>
<accession>A0A1S8NE16</accession>